<dbReference type="EMBL" id="CP059572">
    <property type="protein sequence ID" value="QXJ24199.1"/>
    <property type="molecule type" value="Genomic_DNA"/>
</dbReference>
<dbReference type="RefSeq" id="WP_231329900.1">
    <property type="nucleotide sequence ID" value="NZ_CP059572.1"/>
</dbReference>
<feature type="region of interest" description="Disordered" evidence="1">
    <location>
        <begin position="326"/>
        <end position="589"/>
    </location>
</feature>
<feature type="compositionally biased region" description="Gly residues" evidence="1">
    <location>
        <begin position="461"/>
        <end position="475"/>
    </location>
</feature>
<feature type="compositionally biased region" description="Basic and acidic residues" evidence="1">
    <location>
        <begin position="382"/>
        <end position="407"/>
    </location>
</feature>
<feature type="compositionally biased region" description="Basic and acidic residues" evidence="1">
    <location>
        <begin position="332"/>
        <end position="350"/>
    </location>
</feature>
<accession>A0ABX8R1A3</accession>
<protein>
    <submittedName>
        <fullName evidence="2">Uncharacterized protein</fullName>
    </submittedName>
</protein>
<feature type="compositionally biased region" description="Basic and acidic residues" evidence="1">
    <location>
        <begin position="553"/>
        <end position="569"/>
    </location>
</feature>
<keyword evidence="3" id="KW-1185">Reference proteome</keyword>
<gene>
    <name evidence="2" type="ORF">AGRA3207_005474</name>
</gene>
<organism evidence="2 3">
    <name type="scientific">Actinomadura graeca</name>
    <dbReference type="NCBI Taxonomy" id="2750812"/>
    <lineage>
        <taxon>Bacteria</taxon>
        <taxon>Bacillati</taxon>
        <taxon>Actinomycetota</taxon>
        <taxon>Actinomycetes</taxon>
        <taxon>Streptosporangiales</taxon>
        <taxon>Thermomonosporaceae</taxon>
        <taxon>Actinomadura</taxon>
    </lineage>
</organism>
<evidence type="ECO:0000313" key="3">
    <source>
        <dbReference type="Proteomes" id="UP001049518"/>
    </source>
</evidence>
<name>A0ABX8R1A3_9ACTN</name>
<sequence length="817" mass="88094">MSGVIDPNAIPIPQANADEVDAAGRALRTDGQRIADTGHDIDKGWKALDPYYNAPEEGLLLNATKPVAAAGEAFRSEVTTVGDALITFAGEIRPIIGRLQTLKGNAQSFRNKIADDDDWRKDEDKVNEHNKLNNDVLAALAQYQAAERACANKITGIFGGTTFVPADGKPGTGQKGYGLGKAPTDVETPWAKPQEHDKPWYEDAWGAVWDMGSGLVTGIAGLVGLHGENGWVWEGDSHFWSNLGNAWMGKLEEIGGLVGLHGENGWVWEKDSHFWSNLGHNWKEMAHSFVPWREWGDRPGYVITTTAINVATIGVGALVKKLLGRRHGGGGGDDHDSRPGDADGDGKLDGGTESTNTDSGPTTKELQDKTNELDPDSGDLDDLQKSLDDAESLPDREPAQVGGREEGDPGTPGGENDTGTPKGNGTPGDRDPGGENTPGGEGKPDGNDNPTGNEKPEGDNTPGGNGKPDGDGTPGSGKPDGDDTPDGDGKPEGDGTPEGDGKPEGDGTPEGDGKPDGQNAPEGDGSPSNPNDPPNDPPGDADPDGGNDEPDPEREQKLKDADDLEDSLRKGGLSSEDIDRLRGDNPRDGDQWQRLASALKQGFGKKVLKANPDLHTDALRFAIEGADNPREIAYRFEYYKARFDEMMKQVKQDLHDGVLQQGNKSNAQHAGERFKNIDIREELELDQRQVHESRPNPENARIDPTLSEGARVDAVRRQAGQIGMGHETSAAYHARKHYSELPPEERHGNYVRDFMDSAERTVREGRMVESKFVDGVERQLYIRKVGNRRLEALVTVRPDGRLTMPTFGEQKIYDGDV</sequence>
<feature type="compositionally biased region" description="Polar residues" evidence="1">
    <location>
        <begin position="352"/>
        <end position="364"/>
    </location>
</feature>
<feature type="compositionally biased region" description="Basic and acidic residues" evidence="1">
    <location>
        <begin position="487"/>
        <end position="515"/>
    </location>
</feature>
<proteinExistence type="predicted"/>
<feature type="compositionally biased region" description="Basic and acidic residues" evidence="1">
    <location>
        <begin position="577"/>
        <end position="589"/>
    </location>
</feature>
<evidence type="ECO:0000256" key="1">
    <source>
        <dbReference type="SAM" id="MobiDB-lite"/>
    </source>
</evidence>
<feature type="compositionally biased region" description="Acidic residues" evidence="1">
    <location>
        <begin position="539"/>
        <end position="552"/>
    </location>
</feature>
<evidence type="ECO:0000313" key="2">
    <source>
        <dbReference type="EMBL" id="QXJ24199.1"/>
    </source>
</evidence>
<dbReference type="Proteomes" id="UP001049518">
    <property type="component" value="Chromosome"/>
</dbReference>
<reference evidence="2" key="1">
    <citation type="submission" date="2020-07" db="EMBL/GenBank/DDBJ databases">
        <authorList>
            <person name="Tarantini F.S."/>
            <person name="Hong K.W."/>
            <person name="Chan K.G."/>
        </authorList>
    </citation>
    <scope>NUCLEOTIDE SEQUENCE</scope>
    <source>
        <strain evidence="2">32-07</strain>
    </source>
</reference>